<dbReference type="Proteomes" id="UP001219518">
    <property type="component" value="Unassembled WGS sequence"/>
</dbReference>
<evidence type="ECO:0000313" key="2">
    <source>
        <dbReference type="EMBL" id="KAK3920357.1"/>
    </source>
</evidence>
<gene>
    <name evidence="2" type="ORF">KUF71_009644</name>
</gene>
<organism evidence="2 3">
    <name type="scientific">Frankliniella fusca</name>
    <dbReference type="NCBI Taxonomy" id="407009"/>
    <lineage>
        <taxon>Eukaryota</taxon>
        <taxon>Metazoa</taxon>
        <taxon>Ecdysozoa</taxon>
        <taxon>Arthropoda</taxon>
        <taxon>Hexapoda</taxon>
        <taxon>Insecta</taxon>
        <taxon>Pterygota</taxon>
        <taxon>Neoptera</taxon>
        <taxon>Paraneoptera</taxon>
        <taxon>Thysanoptera</taxon>
        <taxon>Terebrantia</taxon>
        <taxon>Thripoidea</taxon>
        <taxon>Thripidae</taxon>
        <taxon>Frankliniella</taxon>
    </lineage>
</organism>
<reference evidence="2" key="2">
    <citation type="journal article" date="2023" name="BMC Genomics">
        <title>Pest status, molecular evolution, and epigenetic factors derived from the genome assembly of Frankliniella fusca, a thysanopteran phytovirus vector.</title>
        <authorList>
            <person name="Catto M.A."/>
            <person name="Labadie P.E."/>
            <person name="Jacobson A.L."/>
            <person name="Kennedy G.G."/>
            <person name="Srinivasan R."/>
            <person name="Hunt B.G."/>
        </authorList>
    </citation>
    <scope>NUCLEOTIDE SEQUENCE</scope>
    <source>
        <strain evidence="2">PL_HMW_Pooled</strain>
    </source>
</reference>
<keyword evidence="3" id="KW-1185">Reference proteome</keyword>
<comment type="caution">
    <text evidence="2">The sequence shown here is derived from an EMBL/GenBank/DDBJ whole genome shotgun (WGS) entry which is preliminary data.</text>
</comment>
<evidence type="ECO:0000256" key="1">
    <source>
        <dbReference type="SAM" id="SignalP"/>
    </source>
</evidence>
<evidence type="ECO:0000313" key="3">
    <source>
        <dbReference type="Proteomes" id="UP001219518"/>
    </source>
</evidence>
<feature type="signal peptide" evidence="1">
    <location>
        <begin position="1"/>
        <end position="18"/>
    </location>
</feature>
<keyword evidence="1" id="KW-0732">Signal</keyword>
<proteinExistence type="predicted"/>
<sequence length="323" mass="36027">MKTAMFVALCALAAAVQGAELNTLLTKYSLIPDPFGLTAFFHMPRTLEAAAKDKWAEVSSNLSAKGVSVWCRDGDYRVCLLFDSLGSVAGIQVSHSVSDLKKTKVPQDFSTIPDWTRQTVLGVDVFSAIAYFVDPSKLAEGLGRPMDDDTNTAEGIWIEQANASPARIAFEEDELAATTDYTKQGCLFGQGQHYFYNITKDSGCEERRPYYMLYDAKTKQMLGFGVIIFGKTSQAGFLHRNWFLNPPSFVAPFVTPNGPSCTQEWMHKYGATSLHVFFRPNPWTISCRTSGRGHYVATFPSSSLVVRCKRKRNFRRLKMALDE</sequence>
<keyword evidence="2" id="KW-0540">Nuclease</keyword>
<dbReference type="GO" id="GO:0004519">
    <property type="term" value="F:endonuclease activity"/>
    <property type="evidence" value="ECO:0007669"/>
    <property type="project" value="UniProtKB-KW"/>
</dbReference>
<feature type="chain" id="PRO_5042144918" evidence="1">
    <location>
        <begin position="19"/>
        <end position="323"/>
    </location>
</feature>
<keyword evidence="2" id="KW-0255">Endonuclease</keyword>
<dbReference type="AlphaFoldDB" id="A0AAE1HFE4"/>
<dbReference type="EMBL" id="JAHWGI010000994">
    <property type="protein sequence ID" value="KAK3920357.1"/>
    <property type="molecule type" value="Genomic_DNA"/>
</dbReference>
<reference evidence="2" key="1">
    <citation type="submission" date="2021-07" db="EMBL/GenBank/DDBJ databases">
        <authorList>
            <person name="Catto M.A."/>
            <person name="Jacobson A."/>
            <person name="Kennedy G."/>
            <person name="Labadie P."/>
            <person name="Hunt B.G."/>
            <person name="Srinivasan R."/>
        </authorList>
    </citation>
    <scope>NUCLEOTIDE SEQUENCE</scope>
    <source>
        <strain evidence="2">PL_HMW_Pooled</strain>
        <tissue evidence="2">Head</tissue>
    </source>
</reference>
<accession>A0AAE1HFE4</accession>
<protein>
    <submittedName>
        <fullName evidence="2">Flap endonuclease 1</fullName>
    </submittedName>
</protein>
<keyword evidence="2" id="KW-0378">Hydrolase</keyword>
<name>A0AAE1HFE4_9NEOP</name>